<dbReference type="GO" id="GO:0004519">
    <property type="term" value="F:endonuclease activity"/>
    <property type="evidence" value="ECO:0007669"/>
    <property type="project" value="UniProtKB-KW"/>
</dbReference>
<feature type="coiled-coil region" evidence="1">
    <location>
        <begin position="21"/>
        <end position="52"/>
    </location>
</feature>
<proteinExistence type="predicted"/>
<evidence type="ECO:0000256" key="1">
    <source>
        <dbReference type="SAM" id="Coils"/>
    </source>
</evidence>
<dbReference type="EMBL" id="SFBF01000375">
    <property type="protein sequence ID" value="TRU42447.1"/>
    <property type="molecule type" value="Genomic_DNA"/>
</dbReference>
<evidence type="ECO:0000313" key="3">
    <source>
        <dbReference type="Proteomes" id="UP000320293"/>
    </source>
</evidence>
<sequence length="56" mass="6743">FEEGLEVFYPDGERFKDPETLFEERNQAQQERDQAQQERDRAFARLRELGIDPTQL</sequence>
<feature type="non-terminal residue" evidence="2">
    <location>
        <position position="1"/>
    </location>
</feature>
<keyword evidence="2" id="KW-0255">Endonuclease</keyword>
<reference evidence="2 3" key="1">
    <citation type="submission" date="2019-01" db="EMBL/GenBank/DDBJ databases">
        <title>Coherence of Microcystis species and biogeography revealed through population genomics.</title>
        <authorList>
            <person name="Perez-Carrascal O.M."/>
            <person name="Terrat Y."/>
            <person name="Giani A."/>
            <person name="Fortin N."/>
            <person name="Tromas N."/>
            <person name="Shapiro B.J."/>
        </authorList>
    </citation>
    <scope>NUCLEOTIDE SEQUENCE [LARGE SCALE GENOMIC DNA]</scope>
    <source>
        <strain evidence="2">Ma_QC_Ca_00000000_S207</strain>
    </source>
</reference>
<accession>A0A552F6X9</accession>
<keyword evidence="2" id="KW-0378">Hydrolase</keyword>
<gene>
    <name evidence="2" type="ORF">EWV91_20160</name>
</gene>
<keyword evidence="1" id="KW-0175">Coiled coil</keyword>
<name>A0A552F6X9_MICAE</name>
<organism evidence="2 3">
    <name type="scientific">Microcystis aeruginosa Ma_QC_Ca_00000000_S207</name>
    <dbReference type="NCBI Taxonomy" id="2486251"/>
    <lineage>
        <taxon>Bacteria</taxon>
        <taxon>Bacillati</taxon>
        <taxon>Cyanobacteriota</taxon>
        <taxon>Cyanophyceae</taxon>
        <taxon>Oscillatoriophycideae</taxon>
        <taxon>Chroococcales</taxon>
        <taxon>Microcystaceae</taxon>
        <taxon>Microcystis</taxon>
    </lineage>
</organism>
<comment type="caution">
    <text evidence="2">The sequence shown here is derived from an EMBL/GenBank/DDBJ whole genome shotgun (WGS) entry which is preliminary data.</text>
</comment>
<dbReference type="AlphaFoldDB" id="A0A552F6X9"/>
<protein>
    <submittedName>
        <fullName evidence="2">Uma2 family endonuclease</fullName>
    </submittedName>
</protein>
<keyword evidence="2" id="KW-0540">Nuclease</keyword>
<dbReference type="Proteomes" id="UP000320293">
    <property type="component" value="Unassembled WGS sequence"/>
</dbReference>
<evidence type="ECO:0000313" key="2">
    <source>
        <dbReference type="EMBL" id="TRU42447.1"/>
    </source>
</evidence>